<comment type="caution">
    <text evidence="1">The sequence shown here is derived from an EMBL/GenBank/DDBJ whole genome shotgun (WGS) entry which is preliminary data.</text>
</comment>
<name>A0ABV8MPE3_9NEIS</name>
<reference evidence="2" key="1">
    <citation type="journal article" date="2019" name="Int. J. Syst. Evol. Microbiol.">
        <title>The Global Catalogue of Microorganisms (GCM) 10K type strain sequencing project: providing services to taxonomists for standard genome sequencing and annotation.</title>
        <authorList>
            <consortium name="The Broad Institute Genomics Platform"/>
            <consortium name="The Broad Institute Genome Sequencing Center for Infectious Disease"/>
            <person name="Wu L."/>
            <person name="Ma J."/>
        </authorList>
    </citation>
    <scope>NUCLEOTIDE SEQUENCE [LARGE SCALE GENOMIC DNA]</scope>
    <source>
        <strain evidence="2">LMG 29894</strain>
    </source>
</reference>
<evidence type="ECO:0000313" key="2">
    <source>
        <dbReference type="Proteomes" id="UP001595791"/>
    </source>
</evidence>
<sequence>MSASATLGQSARAILADDPYRIDELARLMLLGLLPGGEREETDRGLAILGRLRIGRYFRTAIEAVRQQQAELDWLDGVFYLSEPAHNGTLLHTVHSAVQHHLKAARVLFRLPLPLLLVDLRNNTQAISLTIHEIEGLGQILLAGNCPPAERSATLAHELFHSLFRCGNRFLDEGLAVHFEARRCPEHCFPLPRKRFAELLDTAPQCFSLRELIECEPERTRLQGGLAGTQEEKQLVYVQAWRLIDDWFNRFGLAGTLAACRKLAEAGAKQREQVFQSITGQDWAGADQALFGNKTTFKTAWNLDLIEARLAAGQPFPELEEALRWLRQQAADGERRARRLLARQLLLPALERQMEPAAQQAAVREAVPLLEAAERDGEDGPEHRLQLAWLATLQALLTTAPEQIWLANQAACQRYREALTLAPDHVETLHSAGIFFSHMPASLGGDPAFARQCFEQAARLRSVHAAAVRSGVTS</sequence>
<evidence type="ECO:0000313" key="1">
    <source>
        <dbReference type="EMBL" id="MFC4158917.1"/>
    </source>
</evidence>
<evidence type="ECO:0008006" key="3">
    <source>
        <dbReference type="Google" id="ProtNLM"/>
    </source>
</evidence>
<protein>
    <recommendedName>
        <fullName evidence="3">Peptidase M48 domain-containing protein</fullName>
    </recommendedName>
</protein>
<dbReference type="RefSeq" id="WP_378162106.1">
    <property type="nucleotide sequence ID" value="NZ_JBHSBU010000001.1"/>
</dbReference>
<dbReference type="Proteomes" id="UP001595791">
    <property type="component" value="Unassembled WGS sequence"/>
</dbReference>
<accession>A0ABV8MPE3</accession>
<proteinExistence type="predicted"/>
<dbReference type="EMBL" id="JBHSBU010000001">
    <property type="protein sequence ID" value="MFC4158917.1"/>
    <property type="molecule type" value="Genomic_DNA"/>
</dbReference>
<keyword evidence="2" id="KW-1185">Reference proteome</keyword>
<organism evidence="1 2">
    <name type="scientific">Chitinimonas lacunae</name>
    <dbReference type="NCBI Taxonomy" id="1963018"/>
    <lineage>
        <taxon>Bacteria</taxon>
        <taxon>Pseudomonadati</taxon>
        <taxon>Pseudomonadota</taxon>
        <taxon>Betaproteobacteria</taxon>
        <taxon>Neisseriales</taxon>
        <taxon>Chitinibacteraceae</taxon>
        <taxon>Chitinimonas</taxon>
    </lineage>
</organism>
<gene>
    <name evidence="1" type="ORF">ACFOW7_06040</name>
</gene>